<comment type="caution">
    <text evidence="2">The sequence shown here is derived from an EMBL/GenBank/DDBJ whole genome shotgun (WGS) entry which is preliminary data.</text>
</comment>
<dbReference type="GO" id="GO:0003676">
    <property type="term" value="F:nucleic acid binding"/>
    <property type="evidence" value="ECO:0007669"/>
    <property type="project" value="InterPro"/>
</dbReference>
<organism evidence="2 3">
    <name type="scientific">Vitis vinifera</name>
    <name type="common">Grape</name>
    <dbReference type="NCBI Taxonomy" id="29760"/>
    <lineage>
        <taxon>Eukaryota</taxon>
        <taxon>Viridiplantae</taxon>
        <taxon>Streptophyta</taxon>
        <taxon>Embryophyta</taxon>
        <taxon>Tracheophyta</taxon>
        <taxon>Spermatophyta</taxon>
        <taxon>Magnoliopsida</taxon>
        <taxon>eudicotyledons</taxon>
        <taxon>Gunneridae</taxon>
        <taxon>Pentapetalae</taxon>
        <taxon>rosids</taxon>
        <taxon>Vitales</taxon>
        <taxon>Vitaceae</taxon>
        <taxon>Viteae</taxon>
        <taxon>Vitis</taxon>
    </lineage>
</organism>
<dbReference type="PANTHER" id="PTHR33223:SF10">
    <property type="entry name" value="AMINOTRANSFERASE-LIKE PLANT MOBILE DOMAIN-CONTAINING PROTEIN"/>
    <property type="match status" value="1"/>
</dbReference>
<proteinExistence type="predicted"/>
<evidence type="ECO:0000313" key="3">
    <source>
        <dbReference type="Proteomes" id="UP000288805"/>
    </source>
</evidence>
<dbReference type="InterPro" id="IPR005162">
    <property type="entry name" value="Retrotrans_gag_dom"/>
</dbReference>
<dbReference type="InterPro" id="IPR036397">
    <property type="entry name" value="RNaseH_sf"/>
</dbReference>
<dbReference type="EMBL" id="QGNW01000523">
    <property type="protein sequence ID" value="RVW68706.1"/>
    <property type="molecule type" value="Genomic_DNA"/>
</dbReference>
<dbReference type="PANTHER" id="PTHR33223">
    <property type="entry name" value="CCHC-TYPE DOMAIN-CONTAINING PROTEIN"/>
    <property type="match status" value="1"/>
</dbReference>
<evidence type="ECO:0000259" key="1">
    <source>
        <dbReference type="Pfam" id="PF03732"/>
    </source>
</evidence>
<dbReference type="Pfam" id="PF03732">
    <property type="entry name" value="Retrotrans_gag"/>
    <property type="match status" value="1"/>
</dbReference>
<dbReference type="Proteomes" id="UP000288805">
    <property type="component" value="Unassembled WGS sequence"/>
</dbReference>
<accession>A0A438G926</accession>
<reference evidence="2 3" key="1">
    <citation type="journal article" date="2018" name="PLoS Genet.">
        <title>Population sequencing reveals clonal diversity and ancestral inbreeding in the grapevine cultivar Chardonnay.</title>
        <authorList>
            <person name="Roach M.J."/>
            <person name="Johnson D.L."/>
            <person name="Bohlmann J."/>
            <person name="van Vuuren H.J."/>
            <person name="Jones S.J."/>
            <person name="Pretorius I.S."/>
            <person name="Schmidt S.A."/>
            <person name="Borneman A.R."/>
        </authorList>
    </citation>
    <scope>NUCLEOTIDE SEQUENCE [LARGE SCALE GENOMIC DNA]</scope>
    <source>
        <strain evidence="3">cv. Chardonnay</strain>
        <tissue evidence="2">Leaf</tissue>
    </source>
</reference>
<gene>
    <name evidence="2" type="ORF">CK203_056059</name>
</gene>
<evidence type="ECO:0000313" key="2">
    <source>
        <dbReference type="EMBL" id="RVW68706.1"/>
    </source>
</evidence>
<dbReference type="Gene3D" id="3.30.420.10">
    <property type="entry name" value="Ribonuclease H-like superfamily/Ribonuclease H"/>
    <property type="match status" value="1"/>
</dbReference>
<dbReference type="AlphaFoldDB" id="A0A438G926"/>
<feature type="domain" description="Retrotransposon gag" evidence="1">
    <location>
        <begin position="320"/>
        <end position="373"/>
    </location>
</feature>
<protein>
    <recommendedName>
        <fullName evidence="1">Retrotransposon gag domain-containing protein</fullName>
    </recommendedName>
</protein>
<name>A0A438G926_VITVI</name>
<sequence>MRPTFLLYPDVSQPQLYPVDVPPSSDISHPAPAAGWERRTTQLPGHTCPDPSVTLIRITSVADNSDSPDSLARGRRIHCNALIEIPLLVTTILADEFCHQHWRRLWEHLFFSVNPIPSNCKDDFTLKESLFRQSTISGDRTPVTTRELHYPSRRAQPLRRMKHVLMKPWCTLTMSEETKVQALLESHPGDSVRKGPKYLMERARLGPQTPNKYRPHTAILLDAHCEPSSLPTLQGHAARPLVARVGRDPSHLASSGSISRRLDDMLSTPFNSRIIKYEPPRGFIVSKFSTYDGSSDPFDHIMHYRQLMTLDIGNDMLLCKVFPASLQGQTLSWFHRLPANLINNFRDLSEVFVGQYLCSAKHKQNISTLQNIKISLHYMVEDLLKAGHLKQYVRTAPKGEGSSPGRDPRAPTAPVRAYDWAPEHSHVATTSLNPEDITLGRFGTRAKNRVALAPIQMMARRHSRSLSHQRRHSGSLWHQSQKLGGFGTKDVTLGRFRTKDVTLGRFRTRAKTWVAFAPEQKLGSLWHQRRVALLLKAPTGERLEQSILFGLGLAITLNASKIKIHNDSQLVVGQILKEYEAKDERMAKYLLTSEPIYKRGHCLKIPSAPTKFGYKRTTISRTRRRSPLQRVAFLIPPRQKFSLIHPDISHPNAANISTLSGCLTAAILSGQHPTYSDVSQPPFCPADIPLIRVSHSRNYIRPTFHLLRIFHIRRLPPDGRGGQLNFPGQTCPDPSVTLIRITSVADNSDSPDSLARQILAIRRIHFCPQ</sequence>